<sequence length="174" mass="18347">MHEIDGWLTVVRWLMVAALLTATVLVVSRLIGGSRQHGDSAVDASHVLMSVLMVAMFVDPTALAPHVSRGLLLALAIALGMVLVDRLRARVGPPSGASDIATHLIAVGAMSYALDQHDQRPSVFAYALAVLLLAAAFSGARPLPGQRRAFTDLVPHVVMNCSAAFMLIGMTGTQ</sequence>
<keyword evidence="3" id="KW-1185">Reference proteome</keyword>
<accession>A0A917QBI2</accession>
<organism evidence="2 3">
    <name type="scientific">Nocardia camponoti</name>
    <dbReference type="NCBI Taxonomy" id="1616106"/>
    <lineage>
        <taxon>Bacteria</taxon>
        <taxon>Bacillati</taxon>
        <taxon>Actinomycetota</taxon>
        <taxon>Actinomycetes</taxon>
        <taxon>Mycobacteriales</taxon>
        <taxon>Nocardiaceae</taxon>
        <taxon>Nocardia</taxon>
    </lineage>
</organism>
<dbReference type="InterPro" id="IPR033458">
    <property type="entry name" value="DUF5134"/>
</dbReference>
<evidence type="ECO:0000256" key="1">
    <source>
        <dbReference type="SAM" id="Phobius"/>
    </source>
</evidence>
<reference evidence="2" key="2">
    <citation type="submission" date="2020-09" db="EMBL/GenBank/DDBJ databases">
        <authorList>
            <person name="Sun Q."/>
            <person name="Zhou Y."/>
        </authorList>
    </citation>
    <scope>NUCLEOTIDE SEQUENCE</scope>
    <source>
        <strain evidence="2">CGMCC 4.7278</strain>
    </source>
</reference>
<dbReference type="RefSeq" id="WP_188827698.1">
    <property type="nucleotide sequence ID" value="NZ_BMMW01000001.1"/>
</dbReference>
<feature type="transmembrane region" description="Helical" evidence="1">
    <location>
        <begin position="64"/>
        <end position="84"/>
    </location>
</feature>
<dbReference type="Pfam" id="PF17197">
    <property type="entry name" value="DUF5134"/>
    <property type="match status" value="1"/>
</dbReference>
<comment type="caution">
    <text evidence="2">The sequence shown here is derived from an EMBL/GenBank/DDBJ whole genome shotgun (WGS) entry which is preliminary data.</text>
</comment>
<dbReference type="Proteomes" id="UP000612956">
    <property type="component" value="Unassembled WGS sequence"/>
</dbReference>
<keyword evidence="1" id="KW-0812">Transmembrane</keyword>
<protein>
    <submittedName>
        <fullName evidence="2">Uncharacterized protein</fullName>
    </submittedName>
</protein>
<gene>
    <name evidence="2" type="ORF">GCM10011591_11200</name>
</gene>
<dbReference type="EMBL" id="BMMW01000001">
    <property type="protein sequence ID" value="GGK41479.1"/>
    <property type="molecule type" value="Genomic_DNA"/>
</dbReference>
<feature type="transmembrane region" description="Helical" evidence="1">
    <location>
        <begin position="120"/>
        <end position="141"/>
    </location>
</feature>
<feature type="transmembrane region" description="Helical" evidence="1">
    <location>
        <begin position="40"/>
        <end position="58"/>
    </location>
</feature>
<feature type="transmembrane region" description="Helical" evidence="1">
    <location>
        <begin position="153"/>
        <end position="172"/>
    </location>
</feature>
<keyword evidence="1" id="KW-0472">Membrane</keyword>
<feature type="transmembrane region" description="Helical" evidence="1">
    <location>
        <begin position="6"/>
        <end position="28"/>
    </location>
</feature>
<feature type="transmembrane region" description="Helical" evidence="1">
    <location>
        <begin position="96"/>
        <end position="114"/>
    </location>
</feature>
<evidence type="ECO:0000313" key="2">
    <source>
        <dbReference type="EMBL" id="GGK41479.1"/>
    </source>
</evidence>
<evidence type="ECO:0000313" key="3">
    <source>
        <dbReference type="Proteomes" id="UP000612956"/>
    </source>
</evidence>
<proteinExistence type="predicted"/>
<name>A0A917QBI2_9NOCA</name>
<dbReference type="AlphaFoldDB" id="A0A917QBI2"/>
<reference evidence="2" key="1">
    <citation type="journal article" date="2014" name="Int. J. Syst. Evol. Microbiol.">
        <title>Complete genome sequence of Corynebacterium casei LMG S-19264T (=DSM 44701T), isolated from a smear-ripened cheese.</title>
        <authorList>
            <consortium name="US DOE Joint Genome Institute (JGI-PGF)"/>
            <person name="Walter F."/>
            <person name="Albersmeier A."/>
            <person name="Kalinowski J."/>
            <person name="Ruckert C."/>
        </authorList>
    </citation>
    <scope>NUCLEOTIDE SEQUENCE</scope>
    <source>
        <strain evidence="2">CGMCC 4.7278</strain>
    </source>
</reference>
<keyword evidence="1" id="KW-1133">Transmembrane helix</keyword>